<dbReference type="InterPro" id="IPR005000">
    <property type="entry name" value="Aldolase/citrate-lyase_domain"/>
</dbReference>
<reference evidence="5 6" key="1">
    <citation type="submission" date="2024-07" db="EMBL/GenBank/DDBJ databases">
        <title>Draft Genome Sequence of Ferrimicrobium acidiphilum Strain YE2023, Isolated from a Pulp of Bioleach Reactor.</title>
        <authorList>
            <person name="Elkina Y.A."/>
            <person name="Bulaeva A.G."/>
            <person name="Beletsky A.V."/>
            <person name="Mardanov A.V."/>
        </authorList>
    </citation>
    <scope>NUCLEOTIDE SEQUENCE [LARGE SCALE GENOMIC DNA]</scope>
    <source>
        <strain evidence="5 6">YE2023</strain>
    </source>
</reference>
<evidence type="ECO:0000256" key="2">
    <source>
        <dbReference type="ARBA" id="ARBA00022723"/>
    </source>
</evidence>
<dbReference type="PANTHER" id="PTHR30502">
    <property type="entry name" value="2-KETO-3-DEOXY-L-RHAMNONATE ALDOLASE"/>
    <property type="match status" value="1"/>
</dbReference>
<protein>
    <submittedName>
        <fullName evidence="5">HpcH/HpaI aldolase/citrate lyase family protein</fullName>
    </submittedName>
</protein>
<dbReference type="InterPro" id="IPR015813">
    <property type="entry name" value="Pyrv/PenolPyrv_kinase-like_dom"/>
</dbReference>
<dbReference type="RefSeq" id="WP_369084681.1">
    <property type="nucleotide sequence ID" value="NZ_JBFSHR010000039.1"/>
</dbReference>
<keyword evidence="3 5" id="KW-0456">Lyase</keyword>
<dbReference type="GO" id="GO:0016829">
    <property type="term" value="F:lyase activity"/>
    <property type="evidence" value="ECO:0007669"/>
    <property type="project" value="UniProtKB-KW"/>
</dbReference>
<dbReference type="Pfam" id="PF03328">
    <property type="entry name" value="HpcH_HpaI"/>
    <property type="match status" value="1"/>
</dbReference>
<evidence type="ECO:0000256" key="3">
    <source>
        <dbReference type="ARBA" id="ARBA00023239"/>
    </source>
</evidence>
<keyword evidence="2" id="KW-0479">Metal-binding</keyword>
<dbReference type="Proteomes" id="UP001560267">
    <property type="component" value="Unassembled WGS sequence"/>
</dbReference>
<sequence>MGTFVKIPAIQTVEILKLAGFDFIIIDGEHAPLSMHDLDVMIMAARAIELPPIVRVPDHGYADVQRVLDAGAAGVMVPHVSDLDEARRVIAQMIHPPFGTRGAGGGMRAGGWGLDPVAASRYTAVDDVWRILMIEEQRAVERVEEILSAENLSALFIGPSDLSMSMGLARSDAKVNAAIARVRDAAKARGVRVGTVAPTGKQGRQLVEEGYDFVLVSNDTGLLGAAGREAVSATNSTA</sequence>
<dbReference type="PANTHER" id="PTHR30502:SF0">
    <property type="entry name" value="PHOSPHOENOLPYRUVATE CARBOXYLASE FAMILY PROTEIN"/>
    <property type="match status" value="1"/>
</dbReference>
<comment type="similarity">
    <text evidence="1">Belongs to the HpcH/HpaI aldolase family.</text>
</comment>
<evidence type="ECO:0000313" key="6">
    <source>
        <dbReference type="Proteomes" id="UP001560267"/>
    </source>
</evidence>
<dbReference type="Gene3D" id="3.20.20.60">
    <property type="entry name" value="Phosphoenolpyruvate-binding domains"/>
    <property type="match status" value="1"/>
</dbReference>
<organism evidence="5 6">
    <name type="scientific">Ferrimicrobium acidiphilum</name>
    <dbReference type="NCBI Taxonomy" id="121039"/>
    <lineage>
        <taxon>Bacteria</taxon>
        <taxon>Bacillati</taxon>
        <taxon>Actinomycetota</taxon>
        <taxon>Acidimicrobiia</taxon>
        <taxon>Acidimicrobiales</taxon>
        <taxon>Acidimicrobiaceae</taxon>
        <taxon>Ferrimicrobium</taxon>
    </lineage>
</organism>
<name>A0ABV3Y4I8_9ACTN</name>
<dbReference type="InterPro" id="IPR050251">
    <property type="entry name" value="HpcH-HpaI_aldolase"/>
</dbReference>
<comment type="caution">
    <text evidence="5">The sequence shown here is derived from an EMBL/GenBank/DDBJ whole genome shotgun (WGS) entry which is preliminary data.</text>
</comment>
<evidence type="ECO:0000259" key="4">
    <source>
        <dbReference type="Pfam" id="PF03328"/>
    </source>
</evidence>
<evidence type="ECO:0000256" key="1">
    <source>
        <dbReference type="ARBA" id="ARBA00005568"/>
    </source>
</evidence>
<feature type="domain" description="HpcH/HpaI aldolase/citrate lyase" evidence="4">
    <location>
        <begin position="4"/>
        <end position="223"/>
    </location>
</feature>
<proteinExistence type="inferred from homology"/>
<evidence type="ECO:0000313" key="5">
    <source>
        <dbReference type="EMBL" id="MEX6430175.1"/>
    </source>
</evidence>
<accession>A0ABV3Y4I8</accession>
<dbReference type="InterPro" id="IPR040442">
    <property type="entry name" value="Pyrv_kinase-like_dom_sf"/>
</dbReference>
<keyword evidence="6" id="KW-1185">Reference proteome</keyword>
<dbReference type="SUPFAM" id="SSF51621">
    <property type="entry name" value="Phosphoenolpyruvate/pyruvate domain"/>
    <property type="match status" value="1"/>
</dbReference>
<gene>
    <name evidence="5" type="ORF">AB6A68_10080</name>
</gene>
<dbReference type="EMBL" id="JBFSHR010000039">
    <property type="protein sequence ID" value="MEX6430175.1"/>
    <property type="molecule type" value="Genomic_DNA"/>
</dbReference>